<reference evidence="5 6" key="1">
    <citation type="journal article" date="2013" name="Genome Announc.">
        <title>Draft Genome Sequence of Strain JLT2015T, Belonging to the Family Sphingomonadaceae of the Alphaproteobacteria.</title>
        <authorList>
            <person name="Tang K."/>
            <person name="Liu K."/>
            <person name="Li S."/>
            <person name="Jiao N."/>
        </authorList>
    </citation>
    <scope>NUCLEOTIDE SEQUENCE [LARGE SCALE GENOMIC DNA]</scope>
    <source>
        <strain evidence="5 6">JLT2015</strain>
    </source>
</reference>
<dbReference type="GO" id="GO:0006449">
    <property type="term" value="P:regulation of translational termination"/>
    <property type="evidence" value="ECO:0007669"/>
    <property type="project" value="TreeGrafter"/>
</dbReference>
<dbReference type="GO" id="GO:0005506">
    <property type="term" value="F:iron ion binding"/>
    <property type="evidence" value="ECO:0007669"/>
    <property type="project" value="InterPro"/>
</dbReference>
<dbReference type="InterPro" id="IPR006620">
    <property type="entry name" value="Pro_4_hyd_alph"/>
</dbReference>
<dbReference type="PANTHER" id="PTHR12117:SF0">
    <property type="entry name" value="PROLYL 3-HYDROXYLASE OGFOD1"/>
    <property type="match status" value="1"/>
</dbReference>
<dbReference type="PANTHER" id="PTHR12117">
    <property type="entry name" value="HISTONE ACETYLTRANSFERASE COMPLEX"/>
    <property type="match status" value="1"/>
</dbReference>
<accession>M2U518</accession>
<dbReference type="GO" id="GO:0005737">
    <property type="term" value="C:cytoplasm"/>
    <property type="evidence" value="ECO:0007669"/>
    <property type="project" value="TreeGrafter"/>
</dbReference>
<dbReference type="OrthoDB" id="9783171at2"/>
<dbReference type="InterPro" id="IPR039558">
    <property type="entry name" value="TPA1/OFD1_N"/>
</dbReference>
<sequence length="245" mass="27869">MNGAVHLLDVNPALDRSALAAQFAQSGRLQIRDVLTRESANALHHVLAHETPWGLVWQDGERKPTQYRAEDLVSLGSAERQRIGQTLVKAMQSGEYAFSYNFYPLLDAYLQKWRAGGPHDLLLEHINSQPFLDLIRQVTNIPEIVKADAQATLYAPGQFLAMHNDSDVAEGRRIAYVLNMTNMDWREDHGGYLMFYDDDGDVVQGFRPRFNALNIFTVPQRHNVTYIPPFAPLGRYAVTGWFRDR</sequence>
<organism evidence="5 6">
    <name type="scientific">Pacificimonas flava</name>
    <dbReference type="NCBI Taxonomy" id="1234595"/>
    <lineage>
        <taxon>Bacteria</taxon>
        <taxon>Pseudomonadati</taxon>
        <taxon>Pseudomonadota</taxon>
        <taxon>Alphaproteobacteria</taxon>
        <taxon>Sphingomonadales</taxon>
        <taxon>Sphingosinicellaceae</taxon>
        <taxon>Pacificimonas</taxon>
    </lineage>
</organism>
<dbReference type="EMBL" id="AMRV01000004">
    <property type="protein sequence ID" value="EMD83127.1"/>
    <property type="molecule type" value="Genomic_DNA"/>
</dbReference>
<comment type="cofactor">
    <cofactor evidence="1">
        <name>L-ascorbate</name>
        <dbReference type="ChEBI" id="CHEBI:38290"/>
    </cofactor>
</comment>
<protein>
    <recommendedName>
        <fullName evidence="4">Prolyl 4-hydroxylase alpha subunit domain-containing protein</fullName>
    </recommendedName>
</protein>
<comment type="caution">
    <text evidence="5">The sequence shown here is derived from an EMBL/GenBank/DDBJ whole genome shotgun (WGS) entry which is preliminary data.</text>
</comment>
<gene>
    <name evidence="5" type="ORF">C725_1725</name>
</gene>
<dbReference type="AlphaFoldDB" id="M2U518"/>
<dbReference type="PATRIC" id="fig|1234595.3.peg.1728"/>
<dbReference type="RefSeq" id="WP_008601877.1">
    <property type="nucleotide sequence ID" value="NZ_AMRV01000004.1"/>
</dbReference>
<keyword evidence="3" id="KW-0560">Oxidoreductase</keyword>
<dbReference type="GO" id="GO:0031543">
    <property type="term" value="F:peptidyl-proline dioxygenase activity"/>
    <property type="evidence" value="ECO:0007669"/>
    <property type="project" value="TreeGrafter"/>
</dbReference>
<dbReference type="GO" id="GO:0031418">
    <property type="term" value="F:L-ascorbic acid binding"/>
    <property type="evidence" value="ECO:0007669"/>
    <property type="project" value="InterPro"/>
</dbReference>
<evidence type="ECO:0000259" key="4">
    <source>
        <dbReference type="SMART" id="SM00702"/>
    </source>
</evidence>
<dbReference type="InterPro" id="IPR051842">
    <property type="entry name" value="uS12_prolyl_hydroxylase"/>
</dbReference>
<evidence type="ECO:0000313" key="6">
    <source>
        <dbReference type="Proteomes" id="UP000011717"/>
    </source>
</evidence>
<dbReference type="Proteomes" id="UP000011717">
    <property type="component" value="Unassembled WGS sequence"/>
</dbReference>
<keyword evidence="6" id="KW-1185">Reference proteome</keyword>
<dbReference type="Gene3D" id="2.60.120.620">
    <property type="entry name" value="q2cbj1_9rhob like domain"/>
    <property type="match status" value="1"/>
</dbReference>
<evidence type="ECO:0000256" key="1">
    <source>
        <dbReference type="ARBA" id="ARBA00001961"/>
    </source>
</evidence>
<evidence type="ECO:0000256" key="3">
    <source>
        <dbReference type="ARBA" id="ARBA00023002"/>
    </source>
</evidence>
<evidence type="ECO:0000256" key="2">
    <source>
        <dbReference type="ARBA" id="ARBA00022964"/>
    </source>
</evidence>
<name>M2U518_9SPHN</name>
<feature type="domain" description="Prolyl 4-hydroxylase alpha subunit" evidence="4">
    <location>
        <begin position="26"/>
        <end position="243"/>
    </location>
</feature>
<dbReference type="SMART" id="SM00702">
    <property type="entry name" value="P4Hc"/>
    <property type="match status" value="1"/>
</dbReference>
<evidence type="ECO:0000313" key="5">
    <source>
        <dbReference type="EMBL" id="EMD83127.1"/>
    </source>
</evidence>
<dbReference type="Pfam" id="PF13661">
    <property type="entry name" value="2OG-FeII_Oxy_4"/>
    <property type="match status" value="1"/>
</dbReference>
<keyword evidence="2" id="KW-0223">Dioxygenase</keyword>
<proteinExistence type="predicted"/>